<evidence type="ECO:0000256" key="10">
    <source>
        <dbReference type="ARBA" id="ARBA00048567"/>
    </source>
</evidence>
<dbReference type="InterPro" id="IPR023000">
    <property type="entry name" value="Shikimate_kinase_CS"/>
</dbReference>
<keyword evidence="6 11" id="KW-0547">Nucleotide-binding</keyword>
<keyword evidence="11" id="KW-0460">Magnesium</keyword>
<dbReference type="GO" id="GO:0004765">
    <property type="term" value="F:shikimate kinase activity"/>
    <property type="evidence" value="ECO:0007669"/>
    <property type="project" value="UniProtKB-UniRule"/>
</dbReference>
<reference evidence="12" key="1">
    <citation type="submission" date="2020-10" db="EMBL/GenBank/DDBJ databases">
        <authorList>
            <person name="Gilroy R."/>
        </authorList>
    </citation>
    <scope>NUCLEOTIDE SEQUENCE</scope>
    <source>
        <strain evidence="12">CHK152-2994</strain>
    </source>
</reference>
<dbReference type="HAMAP" id="MF_00109">
    <property type="entry name" value="Shikimate_kinase"/>
    <property type="match status" value="1"/>
</dbReference>
<keyword evidence="11" id="KW-0479">Metal-binding</keyword>
<comment type="similarity">
    <text evidence="2 11">Belongs to the shikimate kinase family.</text>
</comment>
<evidence type="ECO:0000256" key="5">
    <source>
        <dbReference type="ARBA" id="ARBA00022679"/>
    </source>
</evidence>
<dbReference type="GO" id="GO:0009073">
    <property type="term" value="P:aromatic amino acid family biosynthetic process"/>
    <property type="evidence" value="ECO:0007669"/>
    <property type="project" value="UniProtKB-KW"/>
</dbReference>
<feature type="binding site" evidence="11">
    <location>
        <begin position="12"/>
        <end position="17"/>
    </location>
    <ligand>
        <name>ATP</name>
        <dbReference type="ChEBI" id="CHEBI:30616"/>
    </ligand>
</feature>
<keyword evidence="5 11" id="KW-0808">Transferase</keyword>
<evidence type="ECO:0000256" key="8">
    <source>
        <dbReference type="ARBA" id="ARBA00022840"/>
    </source>
</evidence>
<feature type="binding site" evidence="11">
    <location>
        <position position="119"/>
    </location>
    <ligand>
        <name>ATP</name>
        <dbReference type="ChEBI" id="CHEBI:30616"/>
    </ligand>
</feature>
<dbReference type="GO" id="GO:0000287">
    <property type="term" value="F:magnesium ion binding"/>
    <property type="evidence" value="ECO:0007669"/>
    <property type="project" value="UniProtKB-UniRule"/>
</dbReference>
<dbReference type="PRINTS" id="PR01100">
    <property type="entry name" value="SHIKIMTKNASE"/>
</dbReference>
<dbReference type="GO" id="GO:0008652">
    <property type="term" value="P:amino acid biosynthetic process"/>
    <property type="evidence" value="ECO:0007669"/>
    <property type="project" value="UniProtKB-KW"/>
</dbReference>
<reference evidence="12" key="2">
    <citation type="journal article" date="2021" name="PeerJ">
        <title>Extensive microbial diversity within the chicken gut microbiome revealed by metagenomics and culture.</title>
        <authorList>
            <person name="Gilroy R."/>
            <person name="Ravi A."/>
            <person name="Getino M."/>
            <person name="Pursley I."/>
            <person name="Horton D.L."/>
            <person name="Alikhan N.F."/>
            <person name="Baker D."/>
            <person name="Gharbi K."/>
            <person name="Hall N."/>
            <person name="Watson M."/>
            <person name="Adriaenssens E.M."/>
            <person name="Foster-Nyarko E."/>
            <person name="Jarju S."/>
            <person name="Secka A."/>
            <person name="Antonio M."/>
            <person name="Oren A."/>
            <person name="Chaudhuri R.R."/>
            <person name="La Ragione R."/>
            <person name="Hildebrand F."/>
            <person name="Pallen M.J."/>
        </authorList>
    </citation>
    <scope>NUCLEOTIDE SEQUENCE</scope>
    <source>
        <strain evidence="12">CHK152-2994</strain>
    </source>
</reference>
<comment type="cofactor">
    <cofactor evidence="11">
        <name>Mg(2+)</name>
        <dbReference type="ChEBI" id="CHEBI:18420"/>
    </cofactor>
    <text evidence="11">Binds 1 Mg(2+) ion per subunit.</text>
</comment>
<dbReference type="PROSITE" id="PS01128">
    <property type="entry name" value="SHIKIMATE_KINASE"/>
    <property type="match status" value="1"/>
</dbReference>
<dbReference type="AlphaFoldDB" id="A0A9D1K3U7"/>
<keyword evidence="11" id="KW-0963">Cytoplasm</keyword>
<dbReference type="InterPro" id="IPR027417">
    <property type="entry name" value="P-loop_NTPase"/>
</dbReference>
<dbReference type="GO" id="GO:0009423">
    <property type="term" value="P:chorismate biosynthetic process"/>
    <property type="evidence" value="ECO:0007669"/>
    <property type="project" value="UniProtKB-UniRule"/>
</dbReference>
<protein>
    <recommendedName>
        <fullName evidence="3 11">Shikimate kinase</fullName>
        <shortName evidence="11">SK</shortName>
        <ecNumber evidence="3 11">2.7.1.71</ecNumber>
    </recommendedName>
</protein>
<comment type="subcellular location">
    <subcellularLocation>
        <location evidence="11">Cytoplasm</location>
    </subcellularLocation>
</comment>
<proteinExistence type="inferred from homology"/>
<feature type="binding site" evidence="11">
    <location>
        <position position="138"/>
    </location>
    <ligand>
        <name>substrate</name>
    </ligand>
</feature>
<evidence type="ECO:0000313" key="12">
    <source>
        <dbReference type="EMBL" id="HIS83152.1"/>
    </source>
</evidence>
<feature type="binding site" evidence="11">
    <location>
        <position position="59"/>
    </location>
    <ligand>
        <name>substrate</name>
    </ligand>
</feature>
<dbReference type="InterPro" id="IPR031322">
    <property type="entry name" value="Shikimate/glucono_kinase"/>
</dbReference>
<evidence type="ECO:0000256" key="2">
    <source>
        <dbReference type="ARBA" id="ARBA00006997"/>
    </source>
</evidence>
<evidence type="ECO:0000256" key="9">
    <source>
        <dbReference type="ARBA" id="ARBA00023141"/>
    </source>
</evidence>
<sequence>MKKNITLIGMMGSGKTTTAKELSKILPEFKLVDIDDEIEKSSGKKISEIFLKYGEAHFRELETNKIKQFIQNDHQIISAGGGAFENPDNRRRLLENSFVFFLKASPQTIYDRIKAESHRPLLKKNFSVEKIANILSLREKNYQKANHTIETDKKTPEDIAKEIAGVINA</sequence>
<keyword evidence="9 11" id="KW-0057">Aromatic amino acid biosynthesis</keyword>
<dbReference type="Gene3D" id="3.40.50.300">
    <property type="entry name" value="P-loop containing nucleotide triphosphate hydrolases"/>
    <property type="match status" value="1"/>
</dbReference>
<comment type="function">
    <text evidence="11">Catalyzes the specific phosphorylation of the 3-hydroxyl group of shikimic acid using ATP as a cosubstrate.</text>
</comment>
<name>A0A9D1K3U7_9BACT</name>
<keyword evidence="4 11" id="KW-0028">Amino-acid biosynthesis</keyword>
<dbReference type="EMBL" id="DVJO01000132">
    <property type="protein sequence ID" value="HIS83152.1"/>
    <property type="molecule type" value="Genomic_DNA"/>
</dbReference>
<dbReference type="EC" id="2.7.1.71" evidence="3 11"/>
<comment type="subunit">
    <text evidence="11">Monomer.</text>
</comment>
<dbReference type="Pfam" id="PF01202">
    <property type="entry name" value="SKI"/>
    <property type="match status" value="1"/>
</dbReference>
<evidence type="ECO:0000256" key="1">
    <source>
        <dbReference type="ARBA" id="ARBA00004842"/>
    </source>
</evidence>
<dbReference type="SUPFAM" id="SSF52540">
    <property type="entry name" value="P-loop containing nucleoside triphosphate hydrolases"/>
    <property type="match status" value="1"/>
</dbReference>
<evidence type="ECO:0000256" key="4">
    <source>
        <dbReference type="ARBA" id="ARBA00022605"/>
    </source>
</evidence>
<evidence type="ECO:0000313" key="13">
    <source>
        <dbReference type="Proteomes" id="UP000824139"/>
    </source>
</evidence>
<feature type="binding site" evidence="11">
    <location>
        <position position="81"/>
    </location>
    <ligand>
        <name>substrate</name>
    </ligand>
</feature>
<evidence type="ECO:0000256" key="6">
    <source>
        <dbReference type="ARBA" id="ARBA00022741"/>
    </source>
</evidence>
<keyword evidence="8 11" id="KW-0067">ATP-binding</keyword>
<comment type="catalytic activity">
    <reaction evidence="10 11">
        <text>shikimate + ATP = 3-phosphoshikimate + ADP + H(+)</text>
        <dbReference type="Rhea" id="RHEA:13121"/>
        <dbReference type="ChEBI" id="CHEBI:15378"/>
        <dbReference type="ChEBI" id="CHEBI:30616"/>
        <dbReference type="ChEBI" id="CHEBI:36208"/>
        <dbReference type="ChEBI" id="CHEBI:145989"/>
        <dbReference type="ChEBI" id="CHEBI:456216"/>
        <dbReference type="EC" id="2.7.1.71"/>
    </reaction>
</comment>
<evidence type="ECO:0000256" key="11">
    <source>
        <dbReference type="HAMAP-Rule" id="MF_00109"/>
    </source>
</evidence>
<comment type="caution">
    <text evidence="12">The sequence shown here is derived from an EMBL/GenBank/DDBJ whole genome shotgun (WGS) entry which is preliminary data.</text>
</comment>
<organism evidence="12 13">
    <name type="scientific">Candidatus Scatenecus faecavium</name>
    <dbReference type="NCBI Taxonomy" id="2840915"/>
    <lineage>
        <taxon>Bacteria</taxon>
        <taxon>Candidatus Scatenecus</taxon>
    </lineage>
</organism>
<feature type="binding site" evidence="11">
    <location>
        <position position="35"/>
    </location>
    <ligand>
        <name>substrate</name>
    </ligand>
</feature>
<evidence type="ECO:0000256" key="7">
    <source>
        <dbReference type="ARBA" id="ARBA00022777"/>
    </source>
</evidence>
<dbReference type="CDD" id="cd00464">
    <property type="entry name" value="SK"/>
    <property type="match status" value="1"/>
</dbReference>
<comment type="caution">
    <text evidence="11">Lacks conserved residue(s) required for the propagation of feature annotation.</text>
</comment>
<comment type="pathway">
    <text evidence="1 11">Metabolic intermediate biosynthesis; chorismate biosynthesis; chorismate from D-erythrose 4-phosphate and phosphoenolpyruvate: step 5/7.</text>
</comment>
<dbReference type="Proteomes" id="UP000824139">
    <property type="component" value="Unassembled WGS sequence"/>
</dbReference>
<dbReference type="PANTHER" id="PTHR21087">
    <property type="entry name" value="SHIKIMATE KINASE"/>
    <property type="match status" value="1"/>
</dbReference>
<dbReference type="GO" id="GO:0005829">
    <property type="term" value="C:cytosol"/>
    <property type="evidence" value="ECO:0007669"/>
    <property type="project" value="TreeGrafter"/>
</dbReference>
<dbReference type="PANTHER" id="PTHR21087:SF16">
    <property type="entry name" value="SHIKIMATE KINASE 1, CHLOROPLASTIC"/>
    <property type="match status" value="1"/>
</dbReference>
<feature type="binding site" evidence="11">
    <location>
        <position position="16"/>
    </location>
    <ligand>
        <name>Mg(2+)</name>
        <dbReference type="ChEBI" id="CHEBI:18420"/>
    </ligand>
</feature>
<keyword evidence="7 11" id="KW-0418">Kinase</keyword>
<gene>
    <name evidence="11" type="primary">aroK</name>
    <name evidence="12" type="ORF">IAD41_06070</name>
</gene>
<dbReference type="GO" id="GO:0005524">
    <property type="term" value="F:ATP binding"/>
    <property type="evidence" value="ECO:0007669"/>
    <property type="project" value="UniProtKB-UniRule"/>
</dbReference>
<evidence type="ECO:0000256" key="3">
    <source>
        <dbReference type="ARBA" id="ARBA00012154"/>
    </source>
</evidence>
<dbReference type="InterPro" id="IPR000623">
    <property type="entry name" value="Shikimate_kinase/TSH1"/>
</dbReference>
<accession>A0A9D1K3U7</accession>